<evidence type="ECO:0000313" key="9">
    <source>
        <dbReference type="EMBL" id="SFH55548.1"/>
    </source>
</evidence>
<evidence type="ECO:0000259" key="6">
    <source>
        <dbReference type="Pfam" id="PF06925"/>
    </source>
</evidence>
<evidence type="ECO:0000256" key="3">
    <source>
        <dbReference type="ARBA" id="ARBA00022679"/>
    </source>
</evidence>
<dbReference type="InterPro" id="IPR009721">
    <property type="entry name" value="O-acyltransferase_WSD1_C"/>
</dbReference>
<dbReference type="GO" id="GO:0016758">
    <property type="term" value="F:hexosyltransferase activity"/>
    <property type="evidence" value="ECO:0007669"/>
    <property type="project" value="InterPro"/>
</dbReference>
<dbReference type="InterPro" id="IPR050519">
    <property type="entry name" value="Glycosyltransf_28_UgtP"/>
</dbReference>
<dbReference type="Pfam" id="PF06974">
    <property type="entry name" value="WS_DGAT_C"/>
    <property type="match status" value="1"/>
</dbReference>
<dbReference type="PANTHER" id="PTHR43025:SF3">
    <property type="entry name" value="MONOGALACTOSYLDIACYLGLYCEROL SYNTHASE 1, CHLOROPLASTIC"/>
    <property type="match status" value="1"/>
</dbReference>
<reference evidence="9 10" key="1">
    <citation type="submission" date="2016-10" db="EMBL/GenBank/DDBJ databases">
        <authorList>
            <person name="de Groot N.N."/>
        </authorList>
    </citation>
    <scope>NUCLEOTIDE SEQUENCE [LARGE SCALE GENOMIC DNA]</scope>
    <source>
        <strain evidence="9 10">CPCC 202808</strain>
    </source>
</reference>
<keyword evidence="2" id="KW-0328">Glycosyltransferase</keyword>
<dbReference type="Pfam" id="PF03007">
    <property type="entry name" value="WS_DGAT_cat"/>
    <property type="match status" value="1"/>
</dbReference>
<dbReference type="SUPFAM" id="SSF52777">
    <property type="entry name" value="CoA-dependent acyltransferases"/>
    <property type="match status" value="1"/>
</dbReference>
<gene>
    <name evidence="8" type="ORF">FHR37_003121</name>
    <name evidence="9" type="ORF">SAMN05421678_12157</name>
</gene>
<dbReference type="Proteomes" id="UP000199052">
    <property type="component" value="Unassembled WGS sequence"/>
</dbReference>
<feature type="region of interest" description="Disordered" evidence="4">
    <location>
        <begin position="400"/>
        <end position="436"/>
    </location>
</feature>
<dbReference type="AlphaFoldDB" id="A0A1I3AZM6"/>
<evidence type="ECO:0000259" key="7">
    <source>
        <dbReference type="Pfam" id="PF06974"/>
    </source>
</evidence>
<evidence type="ECO:0000313" key="8">
    <source>
        <dbReference type="EMBL" id="NYH84270.1"/>
    </source>
</evidence>
<keyword evidence="3 9" id="KW-0808">Transferase</keyword>
<dbReference type="SUPFAM" id="SSF53756">
    <property type="entry name" value="UDP-Glycosyltransferase/glycogen phosphorylase"/>
    <property type="match status" value="1"/>
</dbReference>
<feature type="domain" description="O-acyltransferase WSD1 C-terminal" evidence="7">
    <location>
        <begin position="710"/>
        <end position="850"/>
    </location>
</feature>
<evidence type="ECO:0000256" key="4">
    <source>
        <dbReference type="SAM" id="MobiDB-lite"/>
    </source>
</evidence>
<dbReference type="InterPro" id="IPR004255">
    <property type="entry name" value="O-acyltransferase_WSD1_N"/>
</dbReference>
<proteinExistence type="inferred from homology"/>
<dbReference type="GO" id="GO:0004144">
    <property type="term" value="F:diacylglycerol O-acyltransferase activity"/>
    <property type="evidence" value="ECO:0007669"/>
    <property type="project" value="InterPro"/>
</dbReference>
<dbReference type="GO" id="GO:0045017">
    <property type="term" value="P:glycerolipid biosynthetic process"/>
    <property type="evidence" value="ECO:0007669"/>
    <property type="project" value="InterPro"/>
</dbReference>
<evidence type="ECO:0000313" key="11">
    <source>
        <dbReference type="Proteomes" id="UP000533017"/>
    </source>
</evidence>
<feature type="region of interest" description="Disordered" evidence="4">
    <location>
        <begin position="1"/>
        <end position="35"/>
    </location>
</feature>
<comment type="similarity">
    <text evidence="1">Belongs to the glycosyltransferase 28 family.</text>
</comment>
<dbReference type="PANTHER" id="PTHR43025">
    <property type="entry name" value="MONOGALACTOSYLDIACYLGLYCEROL SYNTHASE"/>
    <property type="match status" value="1"/>
</dbReference>
<sequence>MSHPPARSDGRARTDARTDARTGVRSGAGPVGEGPHRVLLVSADMGGGHNSTARALEETVERLWPGSECHRVDTLDVMGPGVGRLFRSIYVSNVERTPWLYEFFYASEWRHRWFAQASKRFTGSWAGRRLRTEIDRFEPDLVLSTYPLGSSGLAWLRRHRGLGVRTGCWVSDFAPHPFWIYPELDANFVVHETAVALARCAEPEVAVEVCAPPVVRAFAPGDQSEARRRMDLPADAFVVLLSCGAYSFGDADATVAALLGASDKICVVVACGRNEQTRGRLERLGLPRERLLPLGWTDQMPTLMRAADLLVTNAGGATALEGMASALPVVTTSPIAAHGVANANLMVVAGLTDLCPDLPMLQAYVRSLIEDRGPLRKLRDATSRHLERYDLESGLRALAAPRQPTLAGRQPDLAGRQPDLAGRQPDLAGRQPDLAGRPWPMRPADAFFAHVETGPYAQELGAVLELAPLPGGRAVTAAQIRRTMQARTGGLPPMRRVLVRRPLGWLLRDSVDAWSHVEEQRVEARTDDEDVSGAVSDFWSRTMPAGAPAWRGLLVSGQADGRSTFAVKLHHAQGDGISALGLLDRLLDPVPGDRLSERRPAARRRTARVDAGQILRGVGRLAGRGLAPRHPLNQTRPTGERDLVTVAVPWQRIRDLATACDAQPHEAILALVADALDRILRPAGLLTPGRPLRAMFPVATRPPKLDRISGNWTGALAVDLPTGPLDLAQRTARVRTGVRLHDRQGEVTASAMVMWAAGQLPRPLHRGFARATYNRNFFNTIVSYMPGARGPRTFAGADVRAVCPVLPLTSGVPLTVGVVGSGTVAGVGVLLDRGLGLDRGVVKDALRTSFMAATETPHGPSVAVGAAG</sequence>
<dbReference type="InterPro" id="IPR009695">
    <property type="entry name" value="Diacylglyc_glucosyltr_N"/>
</dbReference>
<dbReference type="GO" id="GO:0016020">
    <property type="term" value="C:membrane"/>
    <property type="evidence" value="ECO:0007669"/>
    <property type="project" value="GOC"/>
</dbReference>
<protein>
    <submittedName>
        <fullName evidence="9">UDP-N-acetylglucosamine:LPS N-acetylglucosamine transferase</fullName>
    </submittedName>
</protein>
<name>A0A1I3AZM6_9ACTN</name>
<organism evidence="9 10">
    <name type="scientific">Actinopolymorpha cephalotaxi</name>
    <dbReference type="NCBI Taxonomy" id="504797"/>
    <lineage>
        <taxon>Bacteria</taxon>
        <taxon>Bacillati</taxon>
        <taxon>Actinomycetota</taxon>
        <taxon>Actinomycetes</taxon>
        <taxon>Propionibacteriales</taxon>
        <taxon>Actinopolymorphaceae</taxon>
        <taxon>Actinopolymorpha</taxon>
    </lineage>
</organism>
<dbReference type="EMBL" id="JACBZA010000001">
    <property type="protein sequence ID" value="NYH84270.1"/>
    <property type="molecule type" value="Genomic_DNA"/>
</dbReference>
<keyword evidence="11" id="KW-1185">Reference proteome</keyword>
<dbReference type="EMBL" id="FOOI01000021">
    <property type="protein sequence ID" value="SFH55548.1"/>
    <property type="molecule type" value="Genomic_DNA"/>
</dbReference>
<feature type="compositionally biased region" description="Basic and acidic residues" evidence="4">
    <location>
        <begin position="1"/>
        <end position="22"/>
    </location>
</feature>
<feature type="domain" description="Diacylglycerol glucosyltransferase N-terminal" evidence="6">
    <location>
        <begin position="49"/>
        <end position="195"/>
    </location>
</feature>
<feature type="domain" description="O-acyltransferase WSD1-like N-terminal" evidence="5">
    <location>
        <begin position="441"/>
        <end position="617"/>
    </location>
</feature>
<accession>A0A1I3AZM6</accession>
<dbReference type="Gene3D" id="3.40.50.2000">
    <property type="entry name" value="Glycogen Phosphorylase B"/>
    <property type="match status" value="1"/>
</dbReference>
<dbReference type="Proteomes" id="UP000533017">
    <property type="component" value="Unassembled WGS sequence"/>
</dbReference>
<evidence type="ECO:0000256" key="2">
    <source>
        <dbReference type="ARBA" id="ARBA00022676"/>
    </source>
</evidence>
<evidence type="ECO:0000313" key="10">
    <source>
        <dbReference type="Proteomes" id="UP000199052"/>
    </source>
</evidence>
<reference evidence="8 11" key="2">
    <citation type="submission" date="2020-07" db="EMBL/GenBank/DDBJ databases">
        <title>Sequencing the genomes of 1000 actinobacteria strains.</title>
        <authorList>
            <person name="Klenk H.-P."/>
        </authorList>
    </citation>
    <scope>NUCLEOTIDE SEQUENCE [LARGE SCALE GENOMIC DNA]</scope>
    <source>
        <strain evidence="8 11">DSM 45117</strain>
    </source>
</reference>
<evidence type="ECO:0000256" key="1">
    <source>
        <dbReference type="ARBA" id="ARBA00006962"/>
    </source>
</evidence>
<dbReference type="RefSeq" id="WP_175542801.1">
    <property type="nucleotide sequence ID" value="NZ_JACBZA010000001.1"/>
</dbReference>
<dbReference type="GO" id="GO:0009247">
    <property type="term" value="P:glycolipid biosynthetic process"/>
    <property type="evidence" value="ECO:0007669"/>
    <property type="project" value="InterPro"/>
</dbReference>
<dbReference type="Pfam" id="PF06925">
    <property type="entry name" value="MGDG_synth"/>
    <property type="match status" value="1"/>
</dbReference>
<evidence type="ECO:0000259" key="5">
    <source>
        <dbReference type="Pfam" id="PF03007"/>
    </source>
</evidence>
<dbReference type="STRING" id="504797.SAMN05421678_12157"/>